<dbReference type="InterPro" id="IPR051396">
    <property type="entry name" value="Bact_Antivir_Def_Nuclease"/>
</dbReference>
<dbReference type="RefSeq" id="WP_226609436.1">
    <property type="nucleotide sequence ID" value="NZ_JAJAQI010000022.1"/>
</dbReference>
<dbReference type="InterPro" id="IPR027417">
    <property type="entry name" value="P-loop_NTPase"/>
</dbReference>
<comment type="caution">
    <text evidence="2">The sequence shown here is derived from an EMBL/GenBank/DDBJ whole genome shotgun (WGS) entry which is preliminary data.</text>
</comment>
<evidence type="ECO:0000313" key="3">
    <source>
        <dbReference type="Proteomes" id="UP001139311"/>
    </source>
</evidence>
<evidence type="ECO:0000259" key="1">
    <source>
        <dbReference type="Pfam" id="PF13304"/>
    </source>
</evidence>
<dbReference type="Proteomes" id="UP001139311">
    <property type="component" value="Unassembled WGS sequence"/>
</dbReference>
<dbReference type="EMBL" id="JAJAQI010000022">
    <property type="protein sequence ID" value="MCB4823123.1"/>
    <property type="molecule type" value="Genomic_DNA"/>
</dbReference>
<sequence length="515" mass="57541">MYFRVLDHGVRPSADAKDRAYLLTDNWDDWFKYNTMYTLVVYDGEGERHQIGSVKIGQFEMEEGQRRPAIPKNFDALDDRFFSLGQDDSYYEALNALGPEQRDRILRALKDVAFDTELFQRALNEKVTGVSLLRAVTPASVQGQFYRMARGGARLSSYNFSYTAPKPPRSRIAPVRLDFEVQPESQPPTNIHVLIGRNGVGKTRLLNGMTRALVGADGAEEDVGSFEGDTEDRINERLFANLVSVTFSAFDPFGPLPTRQDKSSGVQYAYIGLRRTGLGEDGKPHPPRTPDELSSVFGSSVWLCRQGARASRWRRALEMLEADPIFKDAEVASLAGEDLPEKEFRARARSLFGKLSSGHKIVLLTITRLVETVEERTLVLLDEPEAHLHPPLLSAFVRALSDLLINRNGVGIIATHSPVVLQEVPRSCVWKVRRTNARVDADRPEIETFGENVGILTREIFGLEVTDSGFHKMLRDAVAEGDDYEEVVGRFDGELGGEAKAIIRALIAARQTDDE</sequence>
<proteinExistence type="predicted"/>
<dbReference type="InterPro" id="IPR003959">
    <property type="entry name" value="ATPase_AAA_core"/>
</dbReference>
<feature type="domain" description="ATPase AAA-type core" evidence="1">
    <location>
        <begin position="354"/>
        <end position="421"/>
    </location>
</feature>
<protein>
    <submittedName>
        <fullName evidence="2">ATP-binding protein</fullName>
    </submittedName>
</protein>
<evidence type="ECO:0000313" key="2">
    <source>
        <dbReference type="EMBL" id="MCB4823123.1"/>
    </source>
</evidence>
<dbReference type="SUPFAM" id="SSF52540">
    <property type="entry name" value="P-loop containing nucleoside triphosphate hydrolases"/>
    <property type="match status" value="1"/>
</dbReference>
<organism evidence="2 3">
    <name type="scientific">Roseicella aerolata</name>
    <dbReference type="NCBI Taxonomy" id="2883479"/>
    <lineage>
        <taxon>Bacteria</taxon>
        <taxon>Pseudomonadati</taxon>
        <taxon>Pseudomonadota</taxon>
        <taxon>Alphaproteobacteria</taxon>
        <taxon>Acetobacterales</taxon>
        <taxon>Roseomonadaceae</taxon>
        <taxon>Roseicella</taxon>
    </lineage>
</organism>
<dbReference type="GO" id="GO:0005524">
    <property type="term" value="F:ATP binding"/>
    <property type="evidence" value="ECO:0007669"/>
    <property type="project" value="UniProtKB-KW"/>
</dbReference>
<dbReference type="GO" id="GO:0016887">
    <property type="term" value="F:ATP hydrolysis activity"/>
    <property type="evidence" value="ECO:0007669"/>
    <property type="project" value="InterPro"/>
</dbReference>
<gene>
    <name evidence="2" type="ORF">LHA35_15420</name>
</gene>
<reference evidence="2" key="1">
    <citation type="submission" date="2021-10" db="EMBL/GenBank/DDBJ databases">
        <title>Roseicella aerolatum sp. nov., isolated from aerosols of e-waste dismantling site.</title>
        <authorList>
            <person name="Qin T."/>
        </authorList>
    </citation>
    <scope>NUCLEOTIDE SEQUENCE</scope>
    <source>
        <strain evidence="2">GB24</strain>
    </source>
</reference>
<keyword evidence="2" id="KW-0547">Nucleotide-binding</keyword>
<keyword evidence="3" id="KW-1185">Reference proteome</keyword>
<dbReference type="PANTHER" id="PTHR43581">
    <property type="entry name" value="ATP/GTP PHOSPHATASE"/>
    <property type="match status" value="1"/>
</dbReference>
<keyword evidence="2" id="KW-0067">ATP-binding</keyword>
<accession>A0A9X1IGT9</accession>
<name>A0A9X1IGT9_9PROT</name>
<dbReference type="PANTHER" id="PTHR43581:SF2">
    <property type="entry name" value="EXCINUCLEASE ATPASE SUBUNIT"/>
    <property type="match status" value="1"/>
</dbReference>
<dbReference type="Gene3D" id="3.40.50.300">
    <property type="entry name" value="P-loop containing nucleotide triphosphate hydrolases"/>
    <property type="match status" value="1"/>
</dbReference>
<dbReference type="Pfam" id="PF13304">
    <property type="entry name" value="AAA_21"/>
    <property type="match status" value="1"/>
</dbReference>
<dbReference type="AlphaFoldDB" id="A0A9X1IGT9"/>